<dbReference type="GO" id="GO:0005230">
    <property type="term" value="F:extracellular ligand-gated monoatomic ion channel activity"/>
    <property type="evidence" value="ECO:0007669"/>
    <property type="project" value="InterPro"/>
</dbReference>
<dbReference type="AlphaFoldDB" id="A0A1I7WZ59"/>
<evidence type="ECO:0000313" key="7">
    <source>
        <dbReference type="Proteomes" id="UP000095283"/>
    </source>
</evidence>
<reference evidence="8" key="1">
    <citation type="submission" date="2016-11" db="UniProtKB">
        <authorList>
            <consortium name="WormBaseParasite"/>
        </authorList>
    </citation>
    <scope>IDENTIFICATION</scope>
</reference>
<keyword evidence="4" id="KW-0472">Membrane</keyword>
<dbReference type="SUPFAM" id="SSF63712">
    <property type="entry name" value="Nicotinic receptor ligand binding domain-like"/>
    <property type="match status" value="1"/>
</dbReference>
<keyword evidence="5" id="KW-0732">Signal</keyword>
<dbReference type="PANTHER" id="PTHR18945">
    <property type="entry name" value="NEUROTRANSMITTER GATED ION CHANNEL"/>
    <property type="match status" value="1"/>
</dbReference>
<keyword evidence="2" id="KW-0812">Transmembrane</keyword>
<sequence length="385" mass="44899">MLVCILPLVHLLYSILLIAEDANSTAFNNTFLAQLFEERKKFFEKLDAGAFINEPRKLVEDLLDPAFYEKHVHPKINYLKPTRINVSMSLYQILDVDEHSQSIVANVWMVQNWFDEFLDWDPRRYGMINKTIVPYNQIWVPDTYLYNSETLEQKKTESLMNAIVETGYWANDSHGARVQLMFPAIYKLSCAMNLLASNLNENTSYIGNINSLTTEPSDFDSMIKKLIIVYIVGNPSKIIYTSRTRKNIETIYTFSFYLVEKMTEQLSNLKQFKIIRFIKYLGINTLLTMSIMMLMVCNQMPSTSTYVPLMSQMPPRPRAFFGSISSEISDTSSYSYTARLATLTRQYTAQVRSKERERRPLLIRQSSQARNVKRHKMSRRSVYRL</sequence>
<evidence type="ECO:0000256" key="1">
    <source>
        <dbReference type="ARBA" id="ARBA00004141"/>
    </source>
</evidence>
<comment type="subcellular location">
    <subcellularLocation>
        <location evidence="1">Membrane</location>
        <topology evidence="1">Multi-pass membrane protein</topology>
    </subcellularLocation>
</comment>
<dbReference type="InterPro" id="IPR006202">
    <property type="entry name" value="Neur_chan_lig-bd"/>
</dbReference>
<protein>
    <submittedName>
        <fullName evidence="8">Neur_chan_LBD domain-containing protein</fullName>
    </submittedName>
</protein>
<keyword evidence="7" id="KW-1185">Reference proteome</keyword>
<evidence type="ECO:0000313" key="8">
    <source>
        <dbReference type="WBParaSite" id="Hba_10569"/>
    </source>
</evidence>
<dbReference type="InterPro" id="IPR036734">
    <property type="entry name" value="Neur_chan_lig-bd_sf"/>
</dbReference>
<proteinExistence type="predicted"/>
<dbReference type="WBParaSite" id="Hba_10569">
    <property type="protein sequence ID" value="Hba_10569"/>
    <property type="gene ID" value="Hba_10569"/>
</dbReference>
<feature type="domain" description="Neurotransmitter-gated ion-channel ligand-binding" evidence="6">
    <location>
        <begin position="57"/>
        <end position="194"/>
    </location>
</feature>
<dbReference type="SUPFAM" id="SSF90112">
    <property type="entry name" value="Neurotransmitter-gated ion-channel transmembrane pore"/>
    <property type="match status" value="1"/>
</dbReference>
<dbReference type="Gene3D" id="1.20.58.390">
    <property type="entry name" value="Neurotransmitter-gated ion-channel transmembrane domain"/>
    <property type="match status" value="1"/>
</dbReference>
<dbReference type="GO" id="GO:0016020">
    <property type="term" value="C:membrane"/>
    <property type="evidence" value="ECO:0007669"/>
    <property type="project" value="UniProtKB-SubCell"/>
</dbReference>
<evidence type="ECO:0000256" key="5">
    <source>
        <dbReference type="SAM" id="SignalP"/>
    </source>
</evidence>
<organism evidence="7 8">
    <name type="scientific">Heterorhabditis bacteriophora</name>
    <name type="common">Entomopathogenic nematode worm</name>
    <dbReference type="NCBI Taxonomy" id="37862"/>
    <lineage>
        <taxon>Eukaryota</taxon>
        <taxon>Metazoa</taxon>
        <taxon>Ecdysozoa</taxon>
        <taxon>Nematoda</taxon>
        <taxon>Chromadorea</taxon>
        <taxon>Rhabditida</taxon>
        <taxon>Rhabditina</taxon>
        <taxon>Rhabditomorpha</taxon>
        <taxon>Strongyloidea</taxon>
        <taxon>Heterorhabditidae</taxon>
        <taxon>Heterorhabditis</taxon>
    </lineage>
</organism>
<evidence type="ECO:0000256" key="3">
    <source>
        <dbReference type="ARBA" id="ARBA00022989"/>
    </source>
</evidence>
<dbReference type="InterPro" id="IPR036719">
    <property type="entry name" value="Neuro-gated_channel_TM_sf"/>
</dbReference>
<evidence type="ECO:0000256" key="4">
    <source>
        <dbReference type="ARBA" id="ARBA00023136"/>
    </source>
</evidence>
<dbReference type="InterPro" id="IPR038050">
    <property type="entry name" value="Neuro_actylchol_rec"/>
</dbReference>
<name>A0A1I7WZ59_HETBA</name>
<keyword evidence="3" id="KW-1133">Transmembrane helix</keyword>
<evidence type="ECO:0000259" key="6">
    <source>
        <dbReference type="Pfam" id="PF02931"/>
    </source>
</evidence>
<feature type="signal peptide" evidence="5">
    <location>
        <begin position="1"/>
        <end position="26"/>
    </location>
</feature>
<feature type="chain" id="PRO_5009310918" evidence="5">
    <location>
        <begin position="27"/>
        <end position="385"/>
    </location>
</feature>
<dbReference type="Gene3D" id="2.70.170.10">
    <property type="entry name" value="Neurotransmitter-gated ion-channel ligand-binding domain"/>
    <property type="match status" value="1"/>
</dbReference>
<dbReference type="Proteomes" id="UP000095283">
    <property type="component" value="Unplaced"/>
</dbReference>
<accession>A0A1I7WZ59</accession>
<dbReference type="InterPro" id="IPR006201">
    <property type="entry name" value="Neur_channel"/>
</dbReference>
<dbReference type="Pfam" id="PF02931">
    <property type="entry name" value="Neur_chan_LBD"/>
    <property type="match status" value="1"/>
</dbReference>
<dbReference type="GO" id="GO:0004888">
    <property type="term" value="F:transmembrane signaling receptor activity"/>
    <property type="evidence" value="ECO:0007669"/>
    <property type="project" value="InterPro"/>
</dbReference>
<evidence type="ECO:0000256" key="2">
    <source>
        <dbReference type="ARBA" id="ARBA00022692"/>
    </source>
</evidence>